<dbReference type="Gene3D" id="1.10.3500.10">
    <property type="entry name" value="Tex N-terminal region-like"/>
    <property type="match status" value="2"/>
</dbReference>
<dbReference type="GO" id="GO:0003735">
    <property type="term" value="F:structural constituent of ribosome"/>
    <property type="evidence" value="ECO:0007669"/>
    <property type="project" value="TreeGrafter"/>
</dbReference>
<feature type="domain" description="Tex-like protein N-terminal" evidence="1">
    <location>
        <begin position="17"/>
        <end position="90"/>
    </location>
</feature>
<evidence type="ECO:0000313" key="3">
    <source>
        <dbReference type="WBParaSite" id="PSAMB.scaffold497size49326.g6348.t1"/>
    </source>
</evidence>
<sequence>MTVEDNGHLDYQIGGWTLAEYVAEECEISDEVADKLVAMFNDGKEVPFIARYRRNMTGDLEAEQVHQAFNAYKTARELKKSAANIVRKLEGVSIDNCEKEIVIAKVKQARTMAELNAFSQVSHSTPNNTCLTSTISRKAQQMDENHEDILRYQKHFEYRKPVAQVSDYEVLAIKRGEQIGILFAKIEIDKGISKKFYKFARKNFGHRFHRNHNDIFEETLMEYYKYTAKEIKNSVMHILLDRAQRKSVECFARNLRHLLLTPPLKNVPIAAIDPGYANGCKVALISESGGVLFTGKFQLNGDRIQQKQDPLAEYVKIEPSHLGVGMYQHSINEKFLRKTLDLVVRECVSYVGVDVNTASQELLE</sequence>
<dbReference type="GO" id="GO:0006412">
    <property type="term" value="P:translation"/>
    <property type="evidence" value="ECO:0007669"/>
    <property type="project" value="TreeGrafter"/>
</dbReference>
<evidence type="ECO:0000313" key="2">
    <source>
        <dbReference type="Proteomes" id="UP000887566"/>
    </source>
</evidence>
<dbReference type="PANTHER" id="PTHR10724">
    <property type="entry name" value="30S RIBOSOMAL PROTEIN S1"/>
    <property type="match status" value="1"/>
</dbReference>
<protein>
    <submittedName>
        <fullName evidence="3">Tex-like protein N-terminal domain-containing protein</fullName>
    </submittedName>
</protein>
<dbReference type="Pfam" id="PF09371">
    <property type="entry name" value="Tex_N"/>
    <property type="match status" value="1"/>
</dbReference>
<reference evidence="3" key="1">
    <citation type="submission" date="2022-11" db="UniProtKB">
        <authorList>
            <consortium name="WormBaseParasite"/>
        </authorList>
    </citation>
    <scope>IDENTIFICATION</scope>
</reference>
<dbReference type="GO" id="GO:0003729">
    <property type="term" value="F:mRNA binding"/>
    <property type="evidence" value="ECO:0007669"/>
    <property type="project" value="TreeGrafter"/>
</dbReference>
<dbReference type="InterPro" id="IPR023323">
    <property type="entry name" value="Tex-like_dom_sf"/>
</dbReference>
<proteinExistence type="predicted"/>
<accession>A0A914WVA3</accession>
<dbReference type="InterPro" id="IPR018974">
    <property type="entry name" value="Tex-like_N"/>
</dbReference>
<dbReference type="SUPFAM" id="SSF158832">
    <property type="entry name" value="Tex N-terminal region-like"/>
    <property type="match status" value="1"/>
</dbReference>
<name>A0A914WVA3_9BILA</name>
<keyword evidence="2" id="KW-1185">Reference proteome</keyword>
<dbReference type="PANTHER" id="PTHR10724:SF10">
    <property type="entry name" value="S1 RNA-BINDING DOMAIN-CONTAINING PROTEIN 1"/>
    <property type="match status" value="1"/>
</dbReference>
<dbReference type="WBParaSite" id="PSAMB.scaffold497size49326.g6348.t1">
    <property type="protein sequence ID" value="PSAMB.scaffold497size49326.g6348.t1"/>
    <property type="gene ID" value="PSAMB.scaffold497size49326.g6348"/>
</dbReference>
<dbReference type="Proteomes" id="UP000887566">
    <property type="component" value="Unplaced"/>
</dbReference>
<evidence type="ECO:0000259" key="1">
    <source>
        <dbReference type="Pfam" id="PF09371"/>
    </source>
</evidence>
<organism evidence="2 3">
    <name type="scientific">Plectus sambesii</name>
    <dbReference type="NCBI Taxonomy" id="2011161"/>
    <lineage>
        <taxon>Eukaryota</taxon>
        <taxon>Metazoa</taxon>
        <taxon>Ecdysozoa</taxon>
        <taxon>Nematoda</taxon>
        <taxon>Chromadorea</taxon>
        <taxon>Plectida</taxon>
        <taxon>Plectina</taxon>
        <taxon>Plectoidea</taxon>
        <taxon>Plectidae</taxon>
        <taxon>Plectus</taxon>
    </lineage>
</organism>
<dbReference type="InterPro" id="IPR050437">
    <property type="entry name" value="Ribos_protein_bS1-like"/>
</dbReference>
<dbReference type="AlphaFoldDB" id="A0A914WVA3"/>